<dbReference type="OrthoDB" id="2155814at2"/>
<sequence length="184" mass="22250">MGVSTNQKRVFIKWYLDNYKTERREMVWLLEYILKREHILQNIHFVFEAHLCPRSIIISTDDEVKRPFRYYKDHVVTTDVDKAFHDIRLNPDETMYVEIIFDGNRQSVEYAEVLEDNPYLPDDYYLENEDYILLENILEESSHHSKINILKNKIDYALDIGDVQSFNKWSKELKDLMESKKYKS</sequence>
<organism evidence="2 3">
    <name type="scientific">Piscibacillus halophilus</name>
    <dbReference type="NCBI Taxonomy" id="571933"/>
    <lineage>
        <taxon>Bacteria</taxon>
        <taxon>Bacillati</taxon>
        <taxon>Bacillota</taxon>
        <taxon>Bacilli</taxon>
        <taxon>Bacillales</taxon>
        <taxon>Bacillaceae</taxon>
        <taxon>Piscibacillus</taxon>
    </lineage>
</organism>
<dbReference type="Gene3D" id="4.10.810.10">
    <property type="entry name" value="Virus Scaffolding Protein, Chain A"/>
    <property type="match status" value="1"/>
</dbReference>
<protein>
    <submittedName>
        <fullName evidence="2">Uncharacterized protein YpiB, UPF0302 family</fullName>
    </submittedName>
</protein>
<dbReference type="STRING" id="571933.SAMN05216362_10271"/>
<dbReference type="RefSeq" id="WP_091772259.1">
    <property type="nucleotide sequence ID" value="NZ_CAESCL010000007.1"/>
</dbReference>
<gene>
    <name evidence="2" type="ORF">SAMN05216362_10271</name>
</gene>
<proteinExistence type="predicted"/>
<evidence type="ECO:0000259" key="1">
    <source>
        <dbReference type="SMART" id="SM00914"/>
    </source>
</evidence>
<dbReference type="AlphaFoldDB" id="A0A1H8ZTL7"/>
<evidence type="ECO:0000313" key="2">
    <source>
        <dbReference type="EMBL" id="SEP67830.1"/>
    </source>
</evidence>
<dbReference type="InterPro" id="IPR014957">
    <property type="entry name" value="IDEAL_dom"/>
</dbReference>
<dbReference type="NCBIfam" id="NF002965">
    <property type="entry name" value="PRK03636.1"/>
    <property type="match status" value="1"/>
</dbReference>
<name>A0A1H8ZTL7_9BACI</name>
<dbReference type="Pfam" id="PF08858">
    <property type="entry name" value="IDEAL"/>
    <property type="match status" value="1"/>
</dbReference>
<dbReference type="SMART" id="SM00914">
    <property type="entry name" value="IDEAL"/>
    <property type="match status" value="1"/>
</dbReference>
<dbReference type="Gene3D" id="3.40.1530.30">
    <property type="entry name" value="Uncharacterised family UPF0302, N-terminal domain"/>
    <property type="match status" value="1"/>
</dbReference>
<dbReference type="InterPro" id="IPR014963">
    <property type="entry name" value="UPF0302_N"/>
</dbReference>
<accession>A0A1H8ZTL7</accession>
<dbReference type="InterPro" id="IPR011188">
    <property type="entry name" value="UPF0302"/>
</dbReference>
<reference evidence="2 3" key="1">
    <citation type="submission" date="2016-10" db="EMBL/GenBank/DDBJ databases">
        <authorList>
            <person name="de Groot N.N."/>
        </authorList>
    </citation>
    <scope>NUCLEOTIDE SEQUENCE [LARGE SCALE GENOMIC DNA]</scope>
    <source>
        <strain evidence="2 3">DSM 21633</strain>
    </source>
</reference>
<dbReference type="EMBL" id="FOES01000002">
    <property type="protein sequence ID" value="SEP67830.1"/>
    <property type="molecule type" value="Genomic_DNA"/>
</dbReference>
<dbReference type="Pfam" id="PF08864">
    <property type="entry name" value="UPF0302"/>
    <property type="match status" value="1"/>
</dbReference>
<evidence type="ECO:0000313" key="3">
    <source>
        <dbReference type="Proteomes" id="UP000199427"/>
    </source>
</evidence>
<keyword evidence="3" id="KW-1185">Reference proteome</keyword>
<dbReference type="PIRSF" id="PIRSF007165">
    <property type="entry name" value="UCP007165"/>
    <property type="match status" value="1"/>
</dbReference>
<feature type="domain" description="IDEAL" evidence="1">
    <location>
        <begin position="137"/>
        <end position="173"/>
    </location>
</feature>
<dbReference type="InterPro" id="IPR038091">
    <property type="entry name" value="UPF0302_N_sf"/>
</dbReference>
<dbReference type="Proteomes" id="UP000199427">
    <property type="component" value="Unassembled WGS sequence"/>
</dbReference>
<dbReference type="InterPro" id="IPR027393">
    <property type="entry name" value="Virus_scaffolding_prot_C"/>
</dbReference>